<evidence type="ECO:0000313" key="6">
    <source>
        <dbReference type="EMBL" id="MBH1942208.1"/>
    </source>
</evidence>
<keyword evidence="3 4" id="KW-0472">Membrane</keyword>
<proteinExistence type="predicted"/>
<dbReference type="InterPro" id="IPR036257">
    <property type="entry name" value="Cyt_c_oxidase_su2_TM_sf"/>
</dbReference>
<dbReference type="Proteomes" id="UP000623269">
    <property type="component" value="Unassembled WGS sequence"/>
</dbReference>
<evidence type="ECO:0000256" key="3">
    <source>
        <dbReference type="ARBA" id="ARBA00023136"/>
    </source>
</evidence>
<gene>
    <name evidence="6" type="ORF">I5677_15010</name>
</gene>
<dbReference type="AlphaFoldDB" id="A0A8J7H4A0"/>
<name>A0A8J7H4A0_9FIRM</name>
<feature type="transmembrane region" description="Helical" evidence="4">
    <location>
        <begin position="6"/>
        <end position="29"/>
    </location>
</feature>
<comment type="caution">
    <text evidence="6">The sequence shown here is derived from an EMBL/GenBank/DDBJ whole genome shotgun (WGS) entry which is preliminary data.</text>
</comment>
<dbReference type="SUPFAM" id="SSF81464">
    <property type="entry name" value="Cytochrome c oxidase subunit II-like, transmembrane region"/>
    <property type="match status" value="1"/>
</dbReference>
<keyword evidence="2 4" id="KW-0812">Transmembrane</keyword>
<dbReference type="EMBL" id="JAEAGR010000018">
    <property type="protein sequence ID" value="MBH1942208.1"/>
    <property type="molecule type" value="Genomic_DNA"/>
</dbReference>
<evidence type="ECO:0000313" key="7">
    <source>
        <dbReference type="Proteomes" id="UP000623269"/>
    </source>
</evidence>
<accession>A0A8J7H4A0</accession>
<keyword evidence="4" id="KW-1133">Transmembrane helix</keyword>
<protein>
    <submittedName>
        <fullName evidence="6">SHOCT domain-containing protein</fullName>
    </submittedName>
</protein>
<evidence type="ECO:0000256" key="4">
    <source>
        <dbReference type="SAM" id="Phobius"/>
    </source>
</evidence>
<reference evidence="6" key="1">
    <citation type="submission" date="2020-12" db="EMBL/GenBank/DDBJ databases">
        <title>M. sibirica DSM 26468T genome.</title>
        <authorList>
            <person name="Thieme N."/>
            <person name="Rettenmaier R."/>
            <person name="Zverlov V."/>
            <person name="Liebl W."/>
        </authorList>
    </citation>
    <scope>NUCLEOTIDE SEQUENCE</scope>
    <source>
        <strain evidence="6">DSM 26468</strain>
    </source>
</reference>
<organism evidence="6 7">
    <name type="scientific">Mobilitalea sibirica</name>
    <dbReference type="NCBI Taxonomy" id="1462919"/>
    <lineage>
        <taxon>Bacteria</taxon>
        <taxon>Bacillati</taxon>
        <taxon>Bacillota</taxon>
        <taxon>Clostridia</taxon>
        <taxon>Lachnospirales</taxon>
        <taxon>Lachnospiraceae</taxon>
        <taxon>Mobilitalea</taxon>
    </lineage>
</organism>
<comment type="subcellular location">
    <subcellularLocation>
        <location evidence="1">Membrane</location>
    </subcellularLocation>
</comment>
<evidence type="ECO:0000256" key="1">
    <source>
        <dbReference type="ARBA" id="ARBA00004370"/>
    </source>
</evidence>
<keyword evidence="7" id="KW-1185">Reference proteome</keyword>
<dbReference type="RefSeq" id="WP_197662462.1">
    <property type="nucleotide sequence ID" value="NZ_JAEAGR010000018.1"/>
</dbReference>
<evidence type="ECO:0000259" key="5">
    <source>
        <dbReference type="Pfam" id="PF09851"/>
    </source>
</evidence>
<dbReference type="Pfam" id="PF09851">
    <property type="entry name" value="SHOCT"/>
    <property type="match status" value="1"/>
</dbReference>
<dbReference type="GO" id="GO:0016020">
    <property type="term" value="C:membrane"/>
    <property type="evidence" value="ECO:0007669"/>
    <property type="project" value="UniProtKB-SubCell"/>
</dbReference>
<sequence>MNFSFAFLIMWAVILIPLLVIVLIVIAVIRHGQRNNSNYRIENRGNAALEILDQRYAKGEISEEEYIHKKRMLNEP</sequence>
<feature type="domain" description="SHOCT" evidence="5">
    <location>
        <begin position="47"/>
        <end position="71"/>
    </location>
</feature>
<dbReference type="InterPro" id="IPR018649">
    <property type="entry name" value="SHOCT"/>
</dbReference>
<evidence type="ECO:0000256" key="2">
    <source>
        <dbReference type="ARBA" id="ARBA00022692"/>
    </source>
</evidence>